<sequence length="165" mass="18446">MKYPRFFFTQALNAACAASKKEIDEIPEPFNNDRWYFNKSYERWPRTALQACLQPIPGSHKRYHFPWEAEIRSLESVIKLLLEHGANVNQALDGGITTLHIAAEKLSEETVQTIIAKGADIDIDIFGKGTPLQLAAGRELNALPIVRLLLESGAIVGSDEVTQQK</sequence>
<dbReference type="PANTHER" id="PTHR24189">
    <property type="entry name" value="MYOTROPHIN"/>
    <property type="match status" value="1"/>
</dbReference>
<dbReference type="PROSITE" id="PS50088">
    <property type="entry name" value="ANK_REPEAT"/>
    <property type="match status" value="1"/>
</dbReference>
<keyword evidence="1" id="KW-0677">Repeat</keyword>
<evidence type="ECO:0000313" key="5">
    <source>
        <dbReference type="Proteomes" id="UP001213681"/>
    </source>
</evidence>
<evidence type="ECO:0000256" key="1">
    <source>
        <dbReference type="ARBA" id="ARBA00022737"/>
    </source>
</evidence>
<reference evidence="4" key="2">
    <citation type="journal article" date="2023" name="IMA Fungus">
        <title>Comparative genomic study of the Penicillium genus elucidates a diverse pangenome and 15 lateral gene transfer events.</title>
        <authorList>
            <person name="Petersen C."/>
            <person name="Sorensen T."/>
            <person name="Nielsen M.R."/>
            <person name="Sondergaard T.E."/>
            <person name="Sorensen J.L."/>
            <person name="Fitzpatrick D.A."/>
            <person name="Frisvad J.C."/>
            <person name="Nielsen K.L."/>
        </authorList>
    </citation>
    <scope>NUCLEOTIDE SEQUENCE</scope>
    <source>
        <strain evidence="4">IBT 16125</strain>
    </source>
</reference>
<protein>
    <recommendedName>
        <fullName evidence="6">Ankyrin repeat protein</fullName>
    </recommendedName>
</protein>
<dbReference type="InterPro" id="IPR002110">
    <property type="entry name" value="Ankyrin_rpt"/>
</dbReference>
<accession>A0AAD6G5E9</accession>
<dbReference type="AlphaFoldDB" id="A0AAD6G5E9"/>
<dbReference type="PROSITE" id="PS50297">
    <property type="entry name" value="ANK_REP_REGION"/>
    <property type="match status" value="1"/>
</dbReference>
<comment type="caution">
    <text evidence="4">The sequence shown here is derived from an EMBL/GenBank/DDBJ whole genome shotgun (WGS) entry which is preliminary data.</text>
</comment>
<dbReference type="InterPro" id="IPR050745">
    <property type="entry name" value="Multifunctional_regulatory"/>
</dbReference>
<dbReference type="Pfam" id="PF12796">
    <property type="entry name" value="Ank_2"/>
    <property type="match status" value="1"/>
</dbReference>
<organism evidence="4 5">
    <name type="scientific">Penicillium daleae</name>
    <dbReference type="NCBI Taxonomy" id="63821"/>
    <lineage>
        <taxon>Eukaryota</taxon>
        <taxon>Fungi</taxon>
        <taxon>Dikarya</taxon>
        <taxon>Ascomycota</taxon>
        <taxon>Pezizomycotina</taxon>
        <taxon>Eurotiomycetes</taxon>
        <taxon>Eurotiomycetidae</taxon>
        <taxon>Eurotiales</taxon>
        <taxon>Aspergillaceae</taxon>
        <taxon>Penicillium</taxon>
    </lineage>
</organism>
<dbReference type="GeneID" id="81597612"/>
<dbReference type="InterPro" id="IPR036770">
    <property type="entry name" value="Ankyrin_rpt-contain_sf"/>
</dbReference>
<evidence type="ECO:0000256" key="3">
    <source>
        <dbReference type="PROSITE-ProRule" id="PRU00023"/>
    </source>
</evidence>
<evidence type="ECO:0008006" key="6">
    <source>
        <dbReference type="Google" id="ProtNLM"/>
    </source>
</evidence>
<evidence type="ECO:0000313" key="4">
    <source>
        <dbReference type="EMBL" id="KAJ5455723.1"/>
    </source>
</evidence>
<gene>
    <name evidence="4" type="ORF">N7458_003987</name>
</gene>
<dbReference type="PANTHER" id="PTHR24189:SF50">
    <property type="entry name" value="ANKYRIN REPEAT AND SOCS BOX PROTEIN 2"/>
    <property type="match status" value="1"/>
</dbReference>
<dbReference type="EMBL" id="JAPVEA010000004">
    <property type="protein sequence ID" value="KAJ5455723.1"/>
    <property type="molecule type" value="Genomic_DNA"/>
</dbReference>
<dbReference type="SUPFAM" id="SSF48403">
    <property type="entry name" value="Ankyrin repeat"/>
    <property type="match status" value="1"/>
</dbReference>
<dbReference type="SMART" id="SM00248">
    <property type="entry name" value="ANK"/>
    <property type="match status" value="3"/>
</dbReference>
<reference evidence="4" key="1">
    <citation type="submission" date="2022-12" db="EMBL/GenBank/DDBJ databases">
        <authorList>
            <person name="Petersen C."/>
        </authorList>
    </citation>
    <scope>NUCLEOTIDE SEQUENCE</scope>
    <source>
        <strain evidence="4">IBT 16125</strain>
    </source>
</reference>
<dbReference type="Gene3D" id="1.25.40.20">
    <property type="entry name" value="Ankyrin repeat-containing domain"/>
    <property type="match status" value="1"/>
</dbReference>
<proteinExistence type="predicted"/>
<feature type="repeat" description="ANK" evidence="3">
    <location>
        <begin position="94"/>
        <end position="123"/>
    </location>
</feature>
<name>A0AAD6G5E9_9EURO</name>
<dbReference type="RefSeq" id="XP_056768096.1">
    <property type="nucleotide sequence ID" value="XM_056907369.1"/>
</dbReference>
<keyword evidence="2 3" id="KW-0040">ANK repeat</keyword>
<dbReference type="Proteomes" id="UP001213681">
    <property type="component" value="Unassembled WGS sequence"/>
</dbReference>
<keyword evidence="5" id="KW-1185">Reference proteome</keyword>
<evidence type="ECO:0000256" key="2">
    <source>
        <dbReference type="ARBA" id="ARBA00023043"/>
    </source>
</evidence>